<protein>
    <submittedName>
        <fullName evidence="2">Uncharacterized protein</fullName>
    </submittedName>
</protein>
<dbReference type="EMBL" id="NAJO01000039">
    <property type="protein sequence ID" value="OQN99608.1"/>
    <property type="molecule type" value="Genomic_DNA"/>
</dbReference>
<proteinExistence type="predicted"/>
<feature type="region of interest" description="Disordered" evidence="1">
    <location>
        <begin position="1"/>
        <end position="22"/>
    </location>
</feature>
<dbReference type="Proteomes" id="UP000192596">
    <property type="component" value="Unassembled WGS sequence"/>
</dbReference>
<accession>A0A1V8SKE9</accession>
<dbReference type="InParanoid" id="A0A1V8SKE9"/>
<feature type="compositionally biased region" description="Basic and acidic residues" evidence="1">
    <location>
        <begin position="198"/>
        <end position="218"/>
    </location>
</feature>
<dbReference type="AlphaFoldDB" id="A0A1V8SKE9"/>
<evidence type="ECO:0000313" key="3">
    <source>
        <dbReference type="Proteomes" id="UP000192596"/>
    </source>
</evidence>
<dbReference type="STRING" id="1507870.A0A1V8SKE9"/>
<dbReference type="InterPro" id="IPR018555">
    <property type="entry name" value="C630.06c-like"/>
</dbReference>
<dbReference type="Pfam" id="PF09428">
    <property type="entry name" value="DUF2011"/>
    <property type="match status" value="1"/>
</dbReference>
<keyword evidence="3" id="KW-1185">Reference proteome</keyword>
<feature type="compositionally biased region" description="Basic and acidic residues" evidence="1">
    <location>
        <begin position="1"/>
        <end position="14"/>
    </location>
</feature>
<sequence length="255" mass="27763">MERVISRTELRADSPEQNLEPDDIALQRLKALTRCDFATETPIANGVGPPAVQESVPDGLEFRLFAKPSLQFTTAASQPTQRVRVRSPSADPTTAGLVQPGGPRARYFTISPNDEARRRLDSAAVTSSQVQEFANSLWPGSTYEWKVQHINVHGYPISAMPTVQTSSLKATVVKSTKHCKFSKAARIRQRVRLGKLRAARDAAENAGAAEREKKSARNREKKLKKKAREKAKKVAGGLANADDGEAVSSTDGDDG</sequence>
<gene>
    <name evidence="2" type="ORF">B0A48_14750</name>
</gene>
<feature type="region of interest" description="Disordered" evidence="1">
    <location>
        <begin position="197"/>
        <end position="255"/>
    </location>
</feature>
<evidence type="ECO:0000313" key="2">
    <source>
        <dbReference type="EMBL" id="OQN99608.1"/>
    </source>
</evidence>
<feature type="region of interest" description="Disordered" evidence="1">
    <location>
        <begin position="83"/>
        <end position="104"/>
    </location>
</feature>
<organism evidence="2 3">
    <name type="scientific">Cryoendolithus antarcticus</name>
    <dbReference type="NCBI Taxonomy" id="1507870"/>
    <lineage>
        <taxon>Eukaryota</taxon>
        <taxon>Fungi</taxon>
        <taxon>Dikarya</taxon>
        <taxon>Ascomycota</taxon>
        <taxon>Pezizomycotina</taxon>
        <taxon>Dothideomycetes</taxon>
        <taxon>Dothideomycetidae</taxon>
        <taxon>Cladosporiales</taxon>
        <taxon>Cladosporiaceae</taxon>
        <taxon>Cryoendolithus</taxon>
    </lineage>
</organism>
<feature type="compositionally biased region" description="Basic residues" evidence="1">
    <location>
        <begin position="219"/>
        <end position="233"/>
    </location>
</feature>
<dbReference type="OrthoDB" id="5425061at2759"/>
<reference evidence="3" key="1">
    <citation type="submission" date="2017-03" db="EMBL/GenBank/DDBJ databases">
        <title>Genomes of endolithic fungi from Antarctica.</title>
        <authorList>
            <person name="Coleine C."/>
            <person name="Masonjones S."/>
            <person name="Stajich J.E."/>
        </authorList>
    </citation>
    <scope>NUCLEOTIDE SEQUENCE [LARGE SCALE GENOMIC DNA]</scope>
    <source>
        <strain evidence="3">CCFEE 5527</strain>
    </source>
</reference>
<comment type="caution">
    <text evidence="2">The sequence shown here is derived from an EMBL/GenBank/DDBJ whole genome shotgun (WGS) entry which is preliminary data.</text>
</comment>
<evidence type="ECO:0000256" key="1">
    <source>
        <dbReference type="SAM" id="MobiDB-lite"/>
    </source>
</evidence>
<name>A0A1V8SKE9_9PEZI</name>